<sequence length="235" mass="24586">MPGGRLTEQERRTIAAGLRDDLTSAQIARRIARPTSTVTREVARNGGATAYRADLAQYASRLRGRRRAPSRSGTPPSADPGDPAVAGYREGLAGVFVDAGLPRTAARVLACLYTAEADGMTAAGLARLLRISPASVSKAVTLLERQSQIRREREGGRRDRYVVDDDVLYRSAMASARATADLGALAGRGVDVFGPDTVAGARLATTATGAAVVAERIAAAADEARRLMRAAAASP</sequence>
<dbReference type="RefSeq" id="WP_337695500.1">
    <property type="nucleotide sequence ID" value="NZ_JBBEGN010000006.1"/>
</dbReference>
<evidence type="ECO:0000256" key="1">
    <source>
        <dbReference type="SAM" id="MobiDB-lite"/>
    </source>
</evidence>
<accession>A0ABU8MPQ9</accession>
<dbReference type="InterPro" id="IPR051917">
    <property type="entry name" value="Transposase-Integrase"/>
</dbReference>
<evidence type="ECO:0000259" key="3">
    <source>
        <dbReference type="Pfam" id="PF13936"/>
    </source>
</evidence>
<gene>
    <name evidence="4" type="ORF">WCD74_14190</name>
</gene>
<dbReference type="InterPro" id="IPR036390">
    <property type="entry name" value="WH_DNA-bd_sf"/>
</dbReference>
<dbReference type="SUPFAM" id="SSF46785">
    <property type="entry name" value="Winged helix' DNA-binding domain"/>
    <property type="match status" value="1"/>
</dbReference>
<name>A0ABU8MPQ9_9PSEU</name>
<feature type="domain" description="Transposase IS30-like HTH" evidence="3">
    <location>
        <begin position="5"/>
        <end position="45"/>
    </location>
</feature>
<proteinExistence type="predicted"/>
<dbReference type="Pfam" id="PF12802">
    <property type="entry name" value="MarR_2"/>
    <property type="match status" value="1"/>
</dbReference>
<feature type="region of interest" description="Disordered" evidence="1">
    <location>
        <begin position="62"/>
        <end position="85"/>
    </location>
</feature>
<comment type="caution">
    <text evidence="4">The sequence shown here is derived from an EMBL/GenBank/DDBJ whole genome shotgun (WGS) entry which is preliminary data.</text>
</comment>
<dbReference type="EMBL" id="JBBEGN010000006">
    <property type="protein sequence ID" value="MEJ2868918.1"/>
    <property type="molecule type" value="Genomic_DNA"/>
</dbReference>
<dbReference type="PANTHER" id="PTHR10948">
    <property type="entry name" value="TRANSPOSASE"/>
    <property type="match status" value="1"/>
</dbReference>
<dbReference type="PANTHER" id="PTHR10948:SF23">
    <property type="entry name" value="TRANSPOSASE INSI FOR INSERTION SEQUENCE ELEMENT IS30A-RELATED"/>
    <property type="match status" value="1"/>
</dbReference>
<dbReference type="Pfam" id="PF13936">
    <property type="entry name" value="HTH_38"/>
    <property type="match status" value="1"/>
</dbReference>
<keyword evidence="5" id="KW-1185">Reference proteome</keyword>
<evidence type="ECO:0000313" key="5">
    <source>
        <dbReference type="Proteomes" id="UP001385809"/>
    </source>
</evidence>
<protein>
    <submittedName>
        <fullName evidence="4">Helix-turn-helix domain-containing protein</fullName>
    </submittedName>
</protein>
<dbReference type="Gene3D" id="1.10.10.10">
    <property type="entry name" value="Winged helix-like DNA-binding domain superfamily/Winged helix DNA-binding domain"/>
    <property type="match status" value="1"/>
</dbReference>
<evidence type="ECO:0000259" key="2">
    <source>
        <dbReference type="Pfam" id="PF12802"/>
    </source>
</evidence>
<dbReference type="InterPro" id="IPR000835">
    <property type="entry name" value="HTH_MarR-typ"/>
</dbReference>
<dbReference type="InterPro" id="IPR025246">
    <property type="entry name" value="IS30-like_HTH"/>
</dbReference>
<organism evidence="4 5">
    <name type="scientific">Actinomycetospora aurantiaca</name>
    <dbReference type="NCBI Taxonomy" id="3129233"/>
    <lineage>
        <taxon>Bacteria</taxon>
        <taxon>Bacillati</taxon>
        <taxon>Actinomycetota</taxon>
        <taxon>Actinomycetes</taxon>
        <taxon>Pseudonocardiales</taxon>
        <taxon>Pseudonocardiaceae</taxon>
        <taxon>Actinomycetospora</taxon>
    </lineage>
</organism>
<feature type="domain" description="HTH marR-type" evidence="2">
    <location>
        <begin position="100"/>
        <end position="156"/>
    </location>
</feature>
<evidence type="ECO:0000313" key="4">
    <source>
        <dbReference type="EMBL" id="MEJ2868918.1"/>
    </source>
</evidence>
<dbReference type="Proteomes" id="UP001385809">
    <property type="component" value="Unassembled WGS sequence"/>
</dbReference>
<dbReference type="InterPro" id="IPR036388">
    <property type="entry name" value="WH-like_DNA-bd_sf"/>
</dbReference>
<reference evidence="4 5" key="1">
    <citation type="submission" date="2024-03" db="EMBL/GenBank/DDBJ databases">
        <title>Actinomycetospora sp. OC33-EN08, a novel actinomycete isolated from wild orchid (Aerides multiflora).</title>
        <authorList>
            <person name="Suriyachadkun C."/>
        </authorList>
    </citation>
    <scope>NUCLEOTIDE SEQUENCE [LARGE SCALE GENOMIC DNA]</scope>
    <source>
        <strain evidence="4 5">OC33-EN08</strain>
    </source>
</reference>